<dbReference type="GO" id="GO:0016705">
    <property type="term" value="F:oxidoreductase activity, acting on paired donors, with incorporation or reduction of molecular oxygen"/>
    <property type="evidence" value="ECO:0007669"/>
    <property type="project" value="InterPro"/>
</dbReference>
<comment type="cofactor">
    <cofactor evidence="1 13">
        <name>heme</name>
        <dbReference type="ChEBI" id="CHEBI:30413"/>
    </cofactor>
</comment>
<feature type="binding site" description="axial binding residue" evidence="13">
    <location>
        <position position="434"/>
    </location>
    <ligand>
        <name>heme</name>
        <dbReference type="ChEBI" id="CHEBI:30413"/>
    </ligand>
    <ligandPart>
        <name>Fe</name>
        <dbReference type="ChEBI" id="CHEBI:18248"/>
    </ligandPart>
</feature>
<dbReference type="EMBL" id="AB597906">
    <property type="protein sequence ID" value="BAL05193.1"/>
    <property type="molecule type" value="mRNA"/>
</dbReference>
<evidence type="ECO:0000256" key="7">
    <source>
        <dbReference type="ARBA" id="ARBA00022723"/>
    </source>
</evidence>
<evidence type="ECO:0000256" key="4">
    <source>
        <dbReference type="ARBA" id="ARBA00010617"/>
    </source>
</evidence>
<dbReference type="SUPFAM" id="SSF48264">
    <property type="entry name" value="Cytochrome P450"/>
    <property type="match status" value="1"/>
</dbReference>
<evidence type="ECO:0000256" key="2">
    <source>
        <dbReference type="ARBA" id="ARBA00004370"/>
    </source>
</evidence>
<gene>
    <name evidence="16" type="primary">PcCYP_175a</name>
</gene>
<keyword evidence="11 14" id="KW-0503">Monooxygenase</keyword>
<evidence type="ECO:0000256" key="15">
    <source>
        <dbReference type="SAM" id="SignalP"/>
    </source>
</evidence>
<evidence type="ECO:0000256" key="8">
    <source>
        <dbReference type="ARBA" id="ARBA00022989"/>
    </source>
</evidence>
<dbReference type="AlphaFoldDB" id="G5EJY1"/>
<dbReference type="Pfam" id="PF00067">
    <property type="entry name" value="p450"/>
    <property type="match status" value="1"/>
</dbReference>
<keyword evidence="6" id="KW-0812">Transmembrane</keyword>
<dbReference type="InterPro" id="IPR002401">
    <property type="entry name" value="Cyt_P450_E_grp-I"/>
</dbReference>
<dbReference type="PANTHER" id="PTHR46300:SF5">
    <property type="entry name" value="CYTOCHROME P450"/>
    <property type="match status" value="1"/>
</dbReference>
<keyword evidence="9 14" id="KW-0560">Oxidoreductase</keyword>
<dbReference type="GO" id="GO:0005506">
    <property type="term" value="F:iron ion binding"/>
    <property type="evidence" value="ECO:0007669"/>
    <property type="project" value="InterPro"/>
</dbReference>
<dbReference type="GO" id="GO:0016020">
    <property type="term" value="C:membrane"/>
    <property type="evidence" value="ECO:0007669"/>
    <property type="project" value="UniProtKB-SubCell"/>
</dbReference>
<sequence length="503" mass="56842">MMPYILGVTLLLLTVIVLRVLRTRATRAAPYPPGPPAYPVIGSGGAFPAHEPQLGLAESAKKYGDVMYFEMFGKPLVVLSSLEAASDLLEKRSAIYSSRPRFTVHEMIGWTDMVSFLPYGEQFNKQRKFFLHTFSKQGCLVFRSSQVAQTHLLLKNILQCPTRYIEYLRLFSTAIIMEIAYGHKVTSEDDPYVKIAEDTNNVLMAAGHSLALVDFLPWLIYLPAWFPGNWFARVARESRPAIQQMRNFPFDEVVQRMAYGTASPSFVSMHIEELERDGRASEENLHILKVAASQMYGAGAETTWSTIMNVIALLLLHPRAQRKAQDELDSVLRGERMPDFEDRKSLPYLDALLLEVMRLKPTAPLGVPHSSTADDIYRGMFIPKDSIVLTNTTALAMDDRVYRNPTEFRPERFLPPHAEPNPNGIVFGWGRRICPGRYLADTSVWIVMASFLTVFEIVPEKNRNGQDIIPEIQWCSGITSSPAPFPCVIRPRSEKEVKLVSRL</sequence>
<dbReference type="GO" id="GO:0004497">
    <property type="term" value="F:monooxygenase activity"/>
    <property type="evidence" value="ECO:0007669"/>
    <property type="project" value="UniProtKB-KW"/>
</dbReference>
<evidence type="ECO:0000256" key="6">
    <source>
        <dbReference type="ARBA" id="ARBA00022692"/>
    </source>
</evidence>
<keyword evidence="12" id="KW-0472">Membrane</keyword>
<comment type="similarity">
    <text evidence="4 14">Belongs to the cytochrome P450 family.</text>
</comment>
<dbReference type="PRINTS" id="PR00463">
    <property type="entry name" value="EP450I"/>
</dbReference>
<evidence type="ECO:0000256" key="3">
    <source>
        <dbReference type="ARBA" id="ARBA00005179"/>
    </source>
</evidence>
<evidence type="ECO:0000256" key="11">
    <source>
        <dbReference type="ARBA" id="ARBA00023033"/>
    </source>
</evidence>
<evidence type="ECO:0000256" key="5">
    <source>
        <dbReference type="ARBA" id="ARBA00022617"/>
    </source>
</evidence>
<dbReference type="InterPro" id="IPR036396">
    <property type="entry name" value="Cyt_P450_sf"/>
</dbReference>
<evidence type="ECO:0000256" key="9">
    <source>
        <dbReference type="ARBA" id="ARBA00023002"/>
    </source>
</evidence>
<dbReference type="CDD" id="cd11065">
    <property type="entry name" value="CYP64-like"/>
    <property type="match status" value="1"/>
</dbReference>
<keyword evidence="8" id="KW-1133">Transmembrane helix</keyword>
<evidence type="ECO:0000256" key="14">
    <source>
        <dbReference type="RuleBase" id="RU000461"/>
    </source>
</evidence>
<feature type="signal peptide" evidence="15">
    <location>
        <begin position="1"/>
        <end position="28"/>
    </location>
</feature>
<dbReference type="InterPro" id="IPR017972">
    <property type="entry name" value="Cyt_P450_CS"/>
</dbReference>
<keyword evidence="7 13" id="KW-0479">Metal-binding</keyword>
<dbReference type="VEuPathDB" id="FungiDB:AGR57_6451"/>
<evidence type="ECO:0000313" key="16">
    <source>
        <dbReference type="EMBL" id="BAL05193.1"/>
    </source>
</evidence>
<keyword evidence="10 13" id="KW-0408">Iron</keyword>
<organism evidence="16">
    <name type="scientific">Phanerodontia chrysosporium</name>
    <name type="common">White-rot fungus</name>
    <name type="synonym">Sporotrichum pruinosum</name>
    <dbReference type="NCBI Taxonomy" id="2822231"/>
    <lineage>
        <taxon>Eukaryota</taxon>
        <taxon>Fungi</taxon>
        <taxon>Dikarya</taxon>
        <taxon>Basidiomycota</taxon>
        <taxon>Agaricomycotina</taxon>
        <taxon>Agaricomycetes</taxon>
        <taxon>Polyporales</taxon>
        <taxon>Phanerochaetaceae</taxon>
        <taxon>Phanerodontia</taxon>
    </lineage>
</organism>
<feature type="chain" id="PRO_5003476306" evidence="15">
    <location>
        <begin position="29"/>
        <end position="503"/>
    </location>
</feature>
<accession>G5EJY1</accession>
<evidence type="ECO:0000256" key="13">
    <source>
        <dbReference type="PIRSR" id="PIRSR602401-1"/>
    </source>
</evidence>
<dbReference type="GO" id="GO:0020037">
    <property type="term" value="F:heme binding"/>
    <property type="evidence" value="ECO:0007669"/>
    <property type="project" value="InterPro"/>
</dbReference>
<comment type="pathway">
    <text evidence="3">Secondary metabolite biosynthesis.</text>
</comment>
<proteinExistence type="evidence at transcript level"/>
<evidence type="ECO:0000256" key="1">
    <source>
        <dbReference type="ARBA" id="ARBA00001971"/>
    </source>
</evidence>
<comment type="subcellular location">
    <subcellularLocation>
        <location evidence="2">Membrane</location>
    </subcellularLocation>
</comment>
<dbReference type="Gene3D" id="1.10.630.10">
    <property type="entry name" value="Cytochrome P450"/>
    <property type="match status" value="1"/>
</dbReference>
<evidence type="ECO:0000256" key="10">
    <source>
        <dbReference type="ARBA" id="ARBA00023004"/>
    </source>
</evidence>
<keyword evidence="15" id="KW-0732">Signal</keyword>
<keyword evidence="5 13" id="KW-0349">Heme</keyword>
<dbReference type="PANTHER" id="PTHR46300">
    <property type="entry name" value="P450, PUTATIVE (EUROFUNG)-RELATED-RELATED"/>
    <property type="match status" value="1"/>
</dbReference>
<reference evidence="16" key="1">
    <citation type="submission" date="2010-10" db="EMBL/GenBank/DDBJ databases">
        <title>Phanerochaete chrysosporium cytochrome P450.</title>
        <authorList>
            <person name="Hirosue S."/>
            <person name="Hiratsuka N."/>
            <person name="Ichinose H."/>
            <person name="Wariishi H."/>
        </authorList>
    </citation>
    <scope>NUCLEOTIDE SEQUENCE</scope>
    <source>
        <strain evidence="16">ATCC 34541</strain>
    </source>
</reference>
<protein>
    <submittedName>
        <fullName evidence="16">Cytochrome P450</fullName>
    </submittedName>
</protein>
<dbReference type="PRINTS" id="PR00385">
    <property type="entry name" value="P450"/>
</dbReference>
<dbReference type="InterPro" id="IPR050364">
    <property type="entry name" value="Cytochrome_P450_fung"/>
</dbReference>
<evidence type="ECO:0000256" key="12">
    <source>
        <dbReference type="ARBA" id="ARBA00023136"/>
    </source>
</evidence>
<name>G5EJY1_PHACH</name>
<dbReference type="PROSITE" id="PS00086">
    <property type="entry name" value="CYTOCHROME_P450"/>
    <property type="match status" value="1"/>
</dbReference>
<dbReference type="InterPro" id="IPR001128">
    <property type="entry name" value="Cyt_P450"/>
</dbReference>